<dbReference type="EMBL" id="CM031820">
    <property type="protein sequence ID" value="KAG6633275.1"/>
    <property type="molecule type" value="Genomic_DNA"/>
</dbReference>
<protein>
    <submittedName>
        <fullName evidence="2">Uncharacterized protein</fullName>
    </submittedName>
</protein>
<keyword evidence="3" id="KW-1185">Reference proteome</keyword>
<comment type="caution">
    <text evidence="2">The sequence shown here is derived from an EMBL/GenBank/DDBJ whole genome shotgun (WGS) entry which is preliminary data.</text>
</comment>
<evidence type="ECO:0000313" key="3">
    <source>
        <dbReference type="Proteomes" id="UP000811609"/>
    </source>
</evidence>
<dbReference type="AlphaFoldDB" id="A0A8T1NS96"/>
<evidence type="ECO:0000313" key="2">
    <source>
        <dbReference type="EMBL" id="KAG6633275.1"/>
    </source>
</evidence>
<proteinExistence type="predicted"/>
<name>A0A8T1NS96_CARIL</name>
<feature type="region of interest" description="Disordered" evidence="1">
    <location>
        <begin position="1"/>
        <end position="22"/>
    </location>
</feature>
<accession>A0A8T1NS96</accession>
<gene>
    <name evidence="2" type="ORF">CIPAW_12G036800</name>
</gene>
<reference evidence="2" key="1">
    <citation type="submission" date="2020-12" db="EMBL/GenBank/DDBJ databases">
        <title>WGS assembly of Carya illinoinensis cv. Pawnee.</title>
        <authorList>
            <person name="Platts A."/>
            <person name="Shu S."/>
            <person name="Wright S."/>
            <person name="Barry K."/>
            <person name="Edger P."/>
            <person name="Pires J.C."/>
            <person name="Schmutz J."/>
        </authorList>
    </citation>
    <scope>NUCLEOTIDE SEQUENCE</scope>
    <source>
        <tissue evidence="2">Leaf</tissue>
    </source>
</reference>
<dbReference type="Proteomes" id="UP000811609">
    <property type="component" value="Chromosome 12"/>
</dbReference>
<feature type="compositionally biased region" description="Polar residues" evidence="1">
    <location>
        <begin position="1"/>
        <end position="13"/>
    </location>
</feature>
<evidence type="ECO:0000256" key="1">
    <source>
        <dbReference type="SAM" id="MobiDB-lite"/>
    </source>
</evidence>
<sequence length="46" mass="5338">MPRTRLCSSINSRDGQRVKGTCPRRKTNLQVSNLMPTSFAYLFMFK</sequence>
<organism evidence="2 3">
    <name type="scientific">Carya illinoinensis</name>
    <name type="common">Pecan</name>
    <dbReference type="NCBI Taxonomy" id="32201"/>
    <lineage>
        <taxon>Eukaryota</taxon>
        <taxon>Viridiplantae</taxon>
        <taxon>Streptophyta</taxon>
        <taxon>Embryophyta</taxon>
        <taxon>Tracheophyta</taxon>
        <taxon>Spermatophyta</taxon>
        <taxon>Magnoliopsida</taxon>
        <taxon>eudicotyledons</taxon>
        <taxon>Gunneridae</taxon>
        <taxon>Pentapetalae</taxon>
        <taxon>rosids</taxon>
        <taxon>fabids</taxon>
        <taxon>Fagales</taxon>
        <taxon>Juglandaceae</taxon>
        <taxon>Carya</taxon>
    </lineage>
</organism>